<sequence length="92" mass="9441">MTAALLASSTDTLSNVPQTLSGGGRVLLPYVSFRDDPGGPTRIQRPKSRRAESCTVKCVTTCIRGGAGSPGEGPLNARSGDSAPADFSVIAY</sequence>
<name>A0AAV9EVT0_ACOCL</name>
<reference evidence="1" key="2">
    <citation type="submission" date="2023-06" db="EMBL/GenBank/DDBJ databases">
        <authorList>
            <person name="Ma L."/>
            <person name="Liu K.-W."/>
            <person name="Li Z."/>
            <person name="Hsiao Y.-Y."/>
            <person name="Qi Y."/>
            <person name="Fu T."/>
            <person name="Tang G."/>
            <person name="Zhang D."/>
            <person name="Sun W.-H."/>
            <person name="Liu D.-K."/>
            <person name="Li Y."/>
            <person name="Chen G.-Z."/>
            <person name="Liu X.-D."/>
            <person name="Liao X.-Y."/>
            <person name="Jiang Y.-T."/>
            <person name="Yu X."/>
            <person name="Hao Y."/>
            <person name="Huang J."/>
            <person name="Zhao X.-W."/>
            <person name="Ke S."/>
            <person name="Chen Y.-Y."/>
            <person name="Wu W.-L."/>
            <person name="Hsu J.-L."/>
            <person name="Lin Y.-F."/>
            <person name="Huang M.-D."/>
            <person name="Li C.-Y."/>
            <person name="Huang L."/>
            <person name="Wang Z.-W."/>
            <person name="Zhao X."/>
            <person name="Zhong W.-Y."/>
            <person name="Peng D.-H."/>
            <person name="Ahmad S."/>
            <person name="Lan S."/>
            <person name="Zhang J.-S."/>
            <person name="Tsai W.-C."/>
            <person name="Van De Peer Y."/>
            <person name="Liu Z.-J."/>
        </authorList>
    </citation>
    <scope>NUCLEOTIDE SEQUENCE</scope>
    <source>
        <strain evidence="1">CP</strain>
        <tissue evidence="1">Leaves</tissue>
    </source>
</reference>
<accession>A0AAV9EVT0</accession>
<dbReference type="Proteomes" id="UP001180020">
    <property type="component" value="Unassembled WGS sequence"/>
</dbReference>
<evidence type="ECO:0000313" key="2">
    <source>
        <dbReference type="Proteomes" id="UP001180020"/>
    </source>
</evidence>
<proteinExistence type="predicted"/>
<dbReference type="EMBL" id="JAUJYO010000005">
    <property type="protein sequence ID" value="KAK1317711.1"/>
    <property type="molecule type" value="Genomic_DNA"/>
</dbReference>
<keyword evidence="2" id="KW-1185">Reference proteome</keyword>
<protein>
    <submittedName>
        <fullName evidence="1">Uncharacterized protein</fullName>
    </submittedName>
</protein>
<reference evidence="1" key="1">
    <citation type="journal article" date="2023" name="Nat. Commun.">
        <title>Diploid and tetraploid genomes of Acorus and the evolution of monocots.</title>
        <authorList>
            <person name="Ma L."/>
            <person name="Liu K.W."/>
            <person name="Li Z."/>
            <person name="Hsiao Y.Y."/>
            <person name="Qi Y."/>
            <person name="Fu T."/>
            <person name="Tang G.D."/>
            <person name="Zhang D."/>
            <person name="Sun W.H."/>
            <person name="Liu D.K."/>
            <person name="Li Y."/>
            <person name="Chen G.Z."/>
            <person name="Liu X.D."/>
            <person name="Liao X.Y."/>
            <person name="Jiang Y.T."/>
            <person name="Yu X."/>
            <person name="Hao Y."/>
            <person name="Huang J."/>
            <person name="Zhao X.W."/>
            <person name="Ke S."/>
            <person name="Chen Y.Y."/>
            <person name="Wu W.L."/>
            <person name="Hsu J.L."/>
            <person name="Lin Y.F."/>
            <person name="Huang M.D."/>
            <person name="Li C.Y."/>
            <person name="Huang L."/>
            <person name="Wang Z.W."/>
            <person name="Zhao X."/>
            <person name="Zhong W.Y."/>
            <person name="Peng D.H."/>
            <person name="Ahmad S."/>
            <person name="Lan S."/>
            <person name="Zhang J.S."/>
            <person name="Tsai W.C."/>
            <person name="Van de Peer Y."/>
            <person name="Liu Z.J."/>
        </authorList>
    </citation>
    <scope>NUCLEOTIDE SEQUENCE</scope>
    <source>
        <strain evidence="1">CP</strain>
    </source>
</reference>
<dbReference type="PANTHER" id="PTHR36006">
    <property type="entry name" value="BNAC02G25390D PROTEIN"/>
    <property type="match status" value="1"/>
</dbReference>
<comment type="caution">
    <text evidence="1">The sequence shown here is derived from an EMBL/GenBank/DDBJ whole genome shotgun (WGS) entry which is preliminary data.</text>
</comment>
<organism evidence="1 2">
    <name type="scientific">Acorus calamus</name>
    <name type="common">Sweet flag</name>
    <dbReference type="NCBI Taxonomy" id="4465"/>
    <lineage>
        <taxon>Eukaryota</taxon>
        <taxon>Viridiplantae</taxon>
        <taxon>Streptophyta</taxon>
        <taxon>Embryophyta</taxon>
        <taxon>Tracheophyta</taxon>
        <taxon>Spermatophyta</taxon>
        <taxon>Magnoliopsida</taxon>
        <taxon>Liliopsida</taxon>
        <taxon>Acoraceae</taxon>
        <taxon>Acorus</taxon>
    </lineage>
</organism>
<gene>
    <name evidence="1" type="ORF">QJS10_CPA05g02498</name>
</gene>
<evidence type="ECO:0000313" key="1">
    <source>
        <dbReference type="EMBL" id="KAK1317711.1"/>
    </source>
</evidence>
<dbReference type="PANTHER" id="PTHR36006:SF2">
    <property type="entry name" value="OS06G0704200 PROTEIN"/>
    <property type="match status" value="1"/>
</dbReference>
<dbReference type="AlphaFoldDB" id="A0AAV9EVT0"/>